<feature type="compositionally biased region" description="Basic and acidic residues" evidence="1">
    <location>
        <begin position="337"/>
        <end position="363"/>
    </location>
</feature>
<feature type="non-terminal residue" evidence="3">
    <location>
        <position position="445"/>
    </location>
</feature>
<dbReference type="InterPro" id="IPR052895">
    <property type="entry name" value="HetReg/Transcr_Mod"/>
</dbReference>
<name>A0A0H2U9W5_MAGP6</name>
<dbReference type="OrthoDB" id="194358at2759"/>
<reference evidence="3" key="2">
    <citation type="submission" date="2011-03" db="EMBL/GenBank/DDBJ databases">
        <title>Annotation of Magnaporthe poae ATCC 64411.</title>
        <authorList>
            <person name="Ma L.-J."/>
            <person name="Dead R."/>
            <person name="Young S.K."/>
            <person name="Zeng Q."/>
            <person name="Gargeya S."/>
            <person name="Fitzgerald M."/>
            <person name="Haas B."/>
            <person name="Abouelleil A."/>
            <person name="Alvarado L."/>
            <person name="Arachchi H.M."/>
            <person name="Berlin A."/>
            <person name="Brown A."/>
            <person name="Chapman S.B."/>
            <person name="Chen Z."/>
            <person name="Dunbar C."/>
            <person name="Freedman E."/>
            <person name="Gearin G."/>
            <person name="Gellesch M."/>
            <person name="Goldberg J."/>
            <person name="Griggs A."/>
            <person name="Gujja S."/>
            <person name="Heiman D."/>
            <person name="Howarth C."/>
            <person name="Larson L."/>
            <person name="Lui A."/>
            <person name="MacDonald P.J.P."/>
            <person name="Mehta T."/>
            <person name="Montmayeur A."/>
            <person name="Murphy C."/>
            <person name="Neiman D."/>
            <person name="Pearson M."/>
            <person name="Priest M."/>
            <person name="Roberts A."/>
            <person name="Saif S."/>
            <person name="Shea T."/>
            <person name="Shenoy N."/>
            <person name="Sisk P."/>
            <person name="Stolte C."/>
            <person name="Sykes S."/>
            <person name="Yandava C."/>
            <person name="Wortman J."/>
            <person name="Nusbaum C."/>
            <person name="Birren B."/>
        </authorList>
    </citation>
    <scope>NUCLEOTIDE SEQUENCE</scope>
    <source>
        <strain evidence="3">ATCC 64411</strain>
    </source>
</reference>
<gene>
    <name evidence="3" type="ORF">MAPG_05305</name>
</gene>
<dbReference type="AlphaFoldDB" id="A0A0H2U9W5"/>
<dbReference type="EMBL" id="GL876969">
    <property type="protein sequence ID" value="KLU86289.1"/>
    <property type="molecule type" value="Genomic_DNA"/>
</dbReference>
<reference evidence="3" key="1">
    <citation type="submission" date="2010-05" db="EMBL/GenBank/DDBJ databases">
        <title>The Genome Sequence of Magnaporthe poae strain ATCC 64411.</title>
        <authorList>
            <consortium name="The Broad Institute Genome Sequencing Platform"/>
            <consortium name="Broad Institute Genome Sequencing Center for Infectious Disease"/>
            <person name="Ma L.-J."/>
            <person name="Dead R."/>
            <person name="Young S."/>
            <person name="Zeng Q."/>
            <person name="Koehrsen M."/>
            <person name="Alvarado L."/>
            <person name="Berlin A."/>
            <person name="Chapman S.B."/>
            <person name="Chen Z."/>
            <person name="Freedman E."/>
            <person name="Gellesch M."/>
            <person name="Goldberg J."/>
            <person name="Griggs A."/>
            <person name="Gujja S."/>
            <person name="Heilman E.R."/>
            <person name="Heiman D."/>
            <person name="Hepburn T."/>
            <person name="Howarth C."/>
            <person name="Jen D."/>
            <person name="Larson L."/>
            <person name="Mehta T."/>
            <person name="Neiman D."/>
            <person name="Pearson M."/>
            <person name="Roberts A."/>
            <person name="Saif S."/>
            <person name="Shea T."/>
            <person name="Shenoy N."/>
            <person name="Sisk P."/>
            <person name="Stolte C."/>
            <person name="Sykes S."/>
            <person name="Walk T."/>
            <person name="White J."/>
            <person name="Yandava C."/>
            <person name="Haas B."/>
            <person name="Nusbaum C."/>
            <person name="Birren B."/>
        </authorList>
    </citation>
    <scope>NUCLEOTIDE SEQUENCE</scope>
    <source>
        <strain evidence="3">ATCC 64411</strain>
    </source>
</reference>
<protein>
    <recommendedName>
        <fullName evidence="2">Heterokaryon incompatibility domain-containing protein</fullName>
    </recommendedName>
</protein>
<proteinExistence type="predicted"/>
<dbReference type="PANTHER" id="PTHR24148">
    <property type="entry name" value="ANKYRIN REPEAT DOMAIN-CONTAINING PROTEIN 39 HOMOLOG-RELATED"/>
    <property type="match status" value="1"/>
</dbReference>
<dbReference type="Pfam" id="PF06985">
    <property type="entry name" value="HET"/>
    <property type="match status" value="1"/>
</dbReference>
<organism evidence="3">
    <name type="scientific">Magnaporthiopsis poae (strain ATCC 64411 / 73-15)</name>
    <name type="common">Kentucky bluegrass fungus</name>
    <name type="synonym">Magnaporthe poae</name>
    <dbReference type="NCBI Taxonomy" id="644358"/>
    <lineage>
        <taxon>Eukaryota</taxon>
        <taxon>Fungi</taxon>
        <taxon>Dikarya</taxon>
        <taxon>Ascomycota</taxon>
        <taxon>Pezizomycotina</taxon>
        <taxon>Sordariomycetes</taxon>
        <taxon>Sordariomycetidae</taxon>
        <taxon>Magnaporthales</taxon>
        <taxon>Magnaporthaceae</taxon>
        <taxon>Magnaporthiopsis</taxon>
    </lineage>
</organism>
<dbReference type="VEuPathDB" id="FungiDB:MAPG_05305"/>
<evidence type="ECO:0000259" key="2">
    <source>
        <dbReference type="Pfam" id="PF06985"/>
    </source>
</evidence>
<accession>A0A0H2U9W5</accession>
<feature type="domain" description="Heterokaryon incompatibility" evidence="2">
    <location>
        <begin position="90"/>
        <end position="183"/>
    </location>
</feature>
<sequence length="445" mass="49752">MLHGAAADLIMDANQSRLRAQLGQDGKTGSAESISANGVPVRPRQNSLAYKGLPLDSKTFRLIQIEPSAQLEDRISCCLSVVPFGARPKYQALSYVWGKATASETIDVNGIAFQVGANLLGALRFLRFMQKDPVSNKDGFWIDAICINQSDVDEKNTQLGLMEHIYSRARSVLVWLGEIPQRTGIFITAEERAMFLENPYWDRLWILQELGRAQRIFVCLPPATIAWGRFLALLRHRFSFGDSNEGRPFMLDCCIVRSRFASLERLLCDHINAKCSNPLDKIYGLLGLASDGAGFPVDYRKSRFEVWRDTISFINETVTTDLTAMARLTKELLTRHDLVDPQAHQPEEFRRPTPREKDSKPKADAPASATRGLALTVAIMGIVGEVGPQLGECIDEPLQWRDWNHQVQKSFDNPTDKDEALRANDKLLTALLELDDAQTSSLCSS</sequence>
<evidence type="ECO:0000256" key="1">
    <source>
        <dbReference type="SAM" id="MobiDB-lite"/>
    </source>
</evidence>
<feature type="region of interest" description="Disordered" evidence="1">
    <location>
        <begin position="337"/>
        <end position="368"/>
    </location>
</feature>
<dbReference type="InterPro" id="IPR010730">
    <property type="entry name" value="HET"/>
</dbReference>
<dbReference type="PANTHER" id="PTHR24148:SF73">
    <property type="entry name" value="HET DOMAIN PROTEIN (AFU_ORTHOLOGUE AFUA_8G01020)"/>
    <property type="match status" value="1"/>
</dbReference>
<evidence type="ECO:0000313" key="3">
    <source>
        <dbReference type="EMBL" id="KLU86289.1"/>
    </source>
</evidence>